<proteinExistence type="predicted"/>
<dbReference type="Gene3D" id="2.60.450.10">
    <property type="entry name" value="Lipopolysaccharide (LPS) transport protein A like domain"/>
    <property type="match status" value="1"/>
</dbReference>
<dbReference type="Pfam" id="PF06835">
    <property type="entry name" value="LptC"/>
    <property type="match status" value="1"/>
</dbReference>
<evidence type="ECO:0000313" key="7">
    <source>
        <dbReference type="Proteomes" id="UP001466331"/>
    </source>
</evidence>
<dbReference type="RefSeq" id="WP_420068577.1">
    <property type="nucleotide sequence ID" value="NZ_JBCHKQ010000001.1"/>
</dbReference>
<dbReference type="InterPro" id="IPR052363">
    <property type="entry name" value="LPS_export_LptC"/>
</dbReference>
<accession>A0ABU9U8Z0</accession>
<dbReference type="PROSITE" id="PS51257">
    <property type="entry name" value="PROKAR_LIPOPROTEIN"/>
    <property type="match status" value="1"/>
</dbReference>
<evidence type="ECO:0000256" key="3">
    <source>
        <dbReference type="ARBA" id="ARBA00022692"/>
    </source>
</evidence>
<reference evidence="6 7" key="1">
    <citation type="submission" date="2024-03" db="EMBL/GenBank/DDBJ databases">
        <title>Ignisphaera cupida sp. nov., a hyperthermophilic hydrolytic archaeon from a hot spring of Kamchatka, and proposal of Ignisphaeraceae fam. nov.</title>
        <authorList>
            <person name="Podosokorskaya O.A."/>
            <person name="Elcheninov A.G."/>
            <person name="Maltseva A.I."/>
            <person name="Zayulina K.S."/>
            <person name="Novikov A."/>
            <person name="Merkel A.Y."/>
        </authorList>
    </citation>
    <scope>NUCLEOTIDE SEQUENCE [LARGE SCALE GENOMIC DNA]</scope>
    <source>
        <strain evidence="6 7">38H-sp</strain>
    </source>
</reference>
<keyword evidence="5" id="KW-0472">Membrane</keyword>
<dbReference type="Proteomes" id="UP001466331">
    <property type="component" value="Unassembled WGS sequence"/>
</dbReference>
<evidence type="ECO:0000256" key="4">
    <source>
        <dbReference type="ARBA" id="ARBA00022989"/>
    </source>
</evidence>
<keyword evidence="7" id="KW-1185">Reference proteome</keyword>
<evidence type="ECO:0000313" key="6">
    <source>
        <dbReference type="EMBL" id="MEM5947124.1"/>
    </source>
</evidence>
<dbReference type="InterPro" id="IPR026265">
    <property type="entry name" value="LptC"/>
</dbReference>
<gene>
    <name evidence="6" type="primary">lptC</name>
    <name evidence="6" type="ORF">WKV44_01050</name>
</gene>
<dbReference type="PANTHER" id="PTHR37481:SF1">
    <property type="entry name" value="LIPOPOLYSACCHARIDE EXPORT SYSTEM PROTEIN LPTC"/>
    <property type="match status" value="1"/>
</dbReference>
<comment type="caution">
    <text evidence="6">The sequence shown here is derived from an EMBL/GenBank/DDBJ whole genome shotgun (WGS) entry which is preliminary data.</text>
</comment>
<evidence type="ECO:0000256" key="5">
    <source>
        <dbReference type="ARBA" id="ARBA00023136"/>
    </source>
</evidence>
<keyword evidence="2" id="KW-0997">Cell inner membrane</keyword>
<dbReference type="InterPro" id="IPR010664">
    <property type="entry name" value="LipoPS_assembly_LptC-rel"/>
</dbReference>
<keyword evidence="3" id="KW-0812">Transmembrane</keyword>
<name>A0ABU9U8Z0_9SPIR</name>
<keyword evidence="1" id="KW-1003">Cell membrane</keyword>
<evidence type="ECO:0000256" key="2">
    <source>
        <dbReference type="ARBA" id="ARBA00022519"/>
    </source>
</evidence>
<sequence length="178" mass="20479">MNKYLFPVLITLITASCSFDYSEAQWEKEGEEYPGLVINNFRHTVVRNSNILAKIQAEEAKEYRESNILVLSQVYFAELDDKGKITREATADQGKYNKATEDIEITGKVILKDFSENFTLEGHNLSYSKNNHTIKAPEETEISIKKENYYITGKGFSADTKEMKINFDKKPEGHYEEN</sequence>
<keyword evidence="4" id="KW-1133">Transmembrane helix</keyword>
<evidence type="ECO:0000256" key="1">
    <source>
        <dbReference type="ARBA" id="ARBA00022475"/>
    </source>
</evidence>
<dbReference type="PANTHER" id="PTHR37481">
    <property type="entry name" value="LIPOPOLYSACCHARIDE EXPORT SYSTEM PROTEIN LPTC"/>
    <property type="match status" value="1"/>
</dbReference>
<protein>
    <submittedName>
        <fullName evidence="6">LPS export ABC transporter periplasmic protein LptC</fullName>
    </submittedName>
</protein>
<organism evidence="6 7">
    <name type="scientific">Rarispira pelagica</name>
    <dbReference type="NCBI Taxonomy" id="3141764"/>
    <lineage>
        <taxon>Bacteria</taxon>
        <taxon>Pseudomonadati</taxon>
        <taxon>Spirochaetota</taxon>
        <taxon>Spirochaetia</taxon>
        <taxon>Winmispirales</taxon>
        <taxon>Winmispiraceae</taxon>
        <taxon>Rarispira</taxon>
    </lineage>
</organism>
<dbReference type="EMBL" id="JBCHKQ010000001">
    <property type="protein sequence ID" value="MEM5947124.1"/>
    <property type="molecule type" value="Genomic_DNA"/>
</dbReference>
<dbReference type="NCBIfam" id="TIGR04409">
    <property type="entry name" value="LptC_YrbK"/>
    <property type="match status" value="1"/>
</dbReference>